<dbReference type="NCBIfam" id="NF045581">
    <property type="entry name" value="PG0541_fam"/>
    <property type="match status" value="1"/>
</dbReference>
<proteinExistence type="predicted"/>
<sequence length="103" mass="11846">MTKTRSCLRVEIILNQAIEEDLFDRFQAHQTGTAFTRLCPVFGRGSSGERRGDQVWPEENVLILIYCDREEKDRLVRAVREVKALYPGEGIKLFSSTVDLQEV</sequence>
<reference evidence="2" key="1">
    <citation type="submission" date="2017-01" db="EMBL/GenBank/DDBJ databases">
        <authorList>
            <person name="Varghese N."/>
            <person name="Submissions S."/>
        </authorList>
    </citation>
    <scope>NUCLEOTIDE SEQUENCE [LARGE SCALE GENOMIC DNA]</scope>
    <source>
        <strain evidence="2">ASpG1</strain>
    </source>
</reference>
<name>A0A1N6NKI9_9SPIO</name>
<evidence type="ECO:0000313" key="2">
    <source>
        <dbReference type="Proteomes" id="UP000186400"/>
    </source>
</evidence>
<evidence type="ECO:0000313" key="1">
    <source>
        <dbReference type="EMBL" id="SIP92551.1"/>
    </source>
</evidence>
<gene>
    <name evidence="1" type="ORF">SAMN05920897_101300</name>
</gene>
<dbReference type="OrthoDB" id="350733at2"/>
<dbReference type="Proteomes" id="UP000186400">
    <property type="component" value="Unassembled WGS sequence"/>
</dbReference>
<dbReference type="InterPro" id="IPR011322">
    <property type="entry name" value="N-reg_PII-like_a/b"/>
</dbReference>
<protein>
    <recommendedName>
        <fullName evidence="3">Nitrogen regulatory protein P-II family</fullName>
    </recommendedName>
</protein>
<dbReference type="RefSeq" id="WP_076487511.1">
    <property type="nucleotide sequence ID" value="NZ_FTMS01000001.1"/>
</dbReference>
<dbReference type="EMBL" id="FTMS01000001">
    <property type="protein sequence ID" value="SIP92551.1"/>
    <property type="molecule type" value="Genomic_DNA"/>
</dbReference>
<keyword evidence="2" id="KW-1185">Reference proteome</keyword>
<accession>A0A1N6NKI9</accession>
<dbReference type="STRING" id="159291.SAMN05920897_101300"/>
<evidence type="ECO:0008006" key="3">
    <source>
        <dbReference type="Google" id="ProtNLM"/>
    </source>
</evidence>
<organism evidence="1 2">
    <name type="scientific">Alkalispirochaeta americana</name>
    <dbReference type="NCBI Taxonomy" id="159291"/>
    <lineage>
        <taxon>Bacteria</taxon>
        <taxon>Pseudomonadati</taxon>
        <taxon>Spirochaetota</taxon>
        <taxon>Spirochaetia</taxon>
        <taxon>Spirochaetales</taxon>
        <taxon>Spirochaetaceae</taxon>
        <taxon>Alkalispirochaeta</taxon>
    </lineage>
</organism>
<dbReference type="InterPro" id="IPR015867">
    <property type="entry name" value="N-reg_PII/ATP_PRibTrfase_C"/>
</dbReference>
<dbReference type="AlphaFoldDB" id="A0A1N6NKI9"/>
<dbReference type="Gene3D" id="3.30.70.120">
    <property type="match status" value="1"/>
</dbReference>
<dbReference type="SUPFAM" id="SSF54913">
    <property type="entry name" value="GlnB-like"/>
    <property type="match status" value="1"/>
</dbReference>